<keyword evidence="2 6" id="KW-0812">Transmembrane</keyword>
<dbReference type="Pfam" id="PF12796">
    <property type="entry name" value="Ank_2"/>
    <property type="match status" value="1"/>
</dbReference>
<dbReference type="EMBL" id="JAIVGD010000011">
    <property type="protein sequence ID" value="KAH0770155.1"/>
    <property type="molecule type" value="Genomic_DNA"/>
</dbReference>
<dbReference type="Gene3D" id="1.25.40.20">
    <property type="entry name" value="Ankyrin repeat-containing domain"/>
    <property type="match status" value="1"/>
</dbReference>
<dbReference type="InterPro" id="IPR023299">
    <property type="entry name" value="ATPase_P-typ_cyto_dom_N"/>
</dbReference>
<proteinExistence type="predicted"/>
<dbReference type="Gene3D" id="3.40.50.1000">
    <property type="entry name" value="HAD superfamily/HAD-like"/>
    <property type="match status" value="1"/>
</dbReference>
<feature type="transmembrane region" description="Helical" evidence="6">
    <location>
        <begin position="795"/>
        <end position="816"/>
    </location>
</feature>
<dbReference type="NCBIfam" id="TIGR01494">
    <property type="entry name" value="ATPase_P-type"/>
    <property type="match status" value="1"/>
</dbReference>
<feature type="transmembrane region" description="Helical" evidence="6">
    <location>
        <begin position="767"/>
        <end position="789"/>
    </location>
</feature>
<keyword evidence="4 6" id="KW-1133">Transmembrane helix</keyword>
<dbReference type="Pfam" id="PF00702">
    <property type="entry name" value="Hydrolase"/>
    <property type="match status" value="1"/>
</dbReference>
<dbReference type="InterPro" id="IPR001757">
    <property type="entry name" value="P_typ_ATPase"/>
</dbReference>
<reference evidence="7 8" key="1">
    <citation type="journal article" date="2021" name="bioRxiv">
        <title>Chromosome-scale and haplotype-resolved genome assembly of a tetraploid potato cultivar.</title>
        <authorList>
            <person name="Sun H."/>
            <person name="Jiao W.-B."/>
            <person name="Krause K."/>
            <person name="Campoy J.A."/>
            <person name="Goel M."/>
            <person name="Folz-Donahue K."/>
            <person name="Kukat C."/>
            <person name="Huettel B."/>
            <person name="Schneeberger K."/>
        </authorList>
    </citation>
    <scope>NUCLEOTIDE SEQUENCE [LARGE SCALE GENOMIC DNA]</scope>
    <source>
        <strain evidence="7">SolTubOtavaFocal</strain>
        <tissue evidence="7">Leaves</tissue>
    </source>
</reference>
<evidence type="ECO:0000313" key="7">
    <source>
        <dbReference type="EMBL" id="KAH0770155.1"/>
    </source>
</evidence>
<protein>
    <recommendedName>
        <fullName evidence="9">Ankyrin repeat-containing protein</fullName>
    </recommendedName>
</protein>
<evidence type="ECO:0000256" key="5">
    <source>
        <dbReference type="ARBA" id="ARBA00023136"/>
    </source>
</evidence>
<evidence type="ECO:0000256" key="6">
    <source>
        <dbReference type="SAM" id="Phobius"/>
    </source>
</evidence>
<comment type="caution">
    <text evidence="7">The sequence shown here is derived from an EMBL/GenBank/DDBJ whole genome shotgun (WGS) entry which is preliminary data.</text>
</comment>
<name>A0ABQ7VNS9_SOLTU</name>
<dbReference type="PRINTS" id="PR00119">
    <property type="entry name" value="CATATPASE"/>
</dbReference>
<organism evidence="7 8">
    <name type="scientific">Solanum tuberosum</name>
    <name type="common">Potato</name>
    <dbReference type="NCBI Taxonomy" id="4113"/>
    <lineage>
        <taxon>Eukaryota</taxon>
        <taxon>Viridiplantae</taxon>
        <taxon>Streptophyta</taxon>
        <taxon>Embryophyta</taxon>
        <taxon>Tracheophyta</taxon>
        <taxon>Spermatophyta</taxon>
        <taxon>Magnoliopsida</taxon>
        <taxon>eudicotyledons</taxon>
        <taxon>Gunneridae</taxon>
        <taxon>Pentapetalae</taxon>
        <taxon>asterids</taxon>
        <taxon>lamiids</taxon>
        <taxon>Solanales</taxon>
        <taxon>Solanaceae</taxon>
        <taxon>Solanoideae</taxon>
        <taxon>Solaneae</taxon>
        <taxon>Solanum</taxon>
    </lineage>
</organism>
<evidence type="ECO:0000256" key="2">
    <source>
        <dbReference type="ARBA" id="ARBA00022692"/>
    </source>
</evidence>
<evidence type="ECO:0000256" key="3">
    <source>
        <dbReference type="ARBA" id="ARBA00022723"/>
    </source>
</evidence>
<dbReference type="PANTHER" id="PTHR46594:SF6">
    <property type="entry name" value="COPPER-TRANSPORTING ATPASE RAN1"/>
    <property type="match status" value="1"/>
</dbReference>
<dbReference type="InterPro" id="IPR036770">
    <property type="entry name" value="Ankyrin_rpt-contain_sf"/>
</dbReference>
<keyword evidence="3" id="KW-0479">Metal-binding</keyword>
<dbReference type="InterPro" id="IPR036412">
    <property type="entry name" value="HAD-like_sf"/>
</dbReference>
<dbReference type="Gene3D" id="3.40.1110.10">
    <property type="entry name" value="Calcium-transporting ATPase, cytoplasmic domain N"/>
    <property type="match status" value="1"/>
</dbReference>
<dbReference type="InterPro" id="IPR023214">
    <property type="entry name" value="HAD_sf"/>
</dbReference>
<sequence>MESEFSHEIEPVFQDFEDDEQFGSGDGSDVENQPVNTVIFVNDRKLDGKTALRILQRAALYDNWKIAEPILNKEPRFINFEFGETSETLLHAAALAKSSGFVRELIKLMKVGDLEKGVNTAFMLAALAGHIEIAKAMRKKNKNLPNICGKEGDLPISVAAQVGHKAMVSYLYEVTDFDVIQQQELLYLLEITIQNEMYEVALNIFNKDRQLFATKMLQGNINVLHTLSQKSIAISNASSPVWRKFISVGRRQSISLLKLLPERYVVEKQAETLLEELWAECLRRGRDKLLDLVLKENWVHSAAKAGNLGFLLVVTRDFPVLMWTNDDKRHTILHVAVLYREEKVFSLIHQIGGMKNIFLVDFDNDGNNILHLAGKLGEPIFSKQKSSGQMEALKNKLVQSVPPNADNNNNAVFVESLQQLFQEIEIIRHITETQSVKAEEKIMPPSFLRVSGAALQMQREILWFKEVEKLIPPSGRKRRNKDGKTPRELFTEEHKILLKDGEKWMKDTANSCMIAATLIATMASSEHPLAKAILEYARHFHFFDEPSNTSEFQAYSEQAKFSGWLHDVSDFSVLPGKGIQCSIDGKWILVGNRKLLTENGITIPSNVENFVVELEESARTGILVAQDNIVIGALGIADPLKREAAVVVEGLIKMGVKPIMVTGDNWRTARAVAKEVGIQDVRAEVLPAGKAEVVRSFQKGGSVVAMVGDGINDSPALAAADVGMAIGAGTDIAIEAAEYVLMRSNLEDVIIAIDLSRKTFARIRWNYIFAMAYNVIAIPVAAGVFFPFLKLELPPWVAGACMAMSSVSVVCSSLYLKRYKKPRLTTILEITIE</sequence>
<keyword evidence="5 6" id="KW-0472">Membrane</keyword>
<evidence type="ECO:0000256" key="4">
    <source>
        <dbReference type="ARBA" id="ARBA00022989"/>
    </source>
</evidence>
<dbReference type="PANTHER" id="PTHR46594">
    <property type="entry name" value="P-TYPE CATION-TRANSPORTING ATPASE"/>
    <property type="match status" value="1"/>
</dbReference>
<accession>A0ABQ7VNS9</accession>
<dbReference type="PRINTS" id="PR00120">
    <property type="entry name" value="HATPASE"/>
</dbReference>
<dbReference type="SUPFAM" id="SSF48403">
    <property type="entry name" value="Ankyrin repeat"/>
    <property type="match status" value="1"/>
</dbReference>
<dbReference type="SUPFAM" id="SSF56784">
    <property type="entry name" value="HAD-like"/>
    <property type="match status" value="1"/>
</dbReference>
<comment type="subcellular location">
    <subcellularLocation>
        <location evidence="1">Membrane</location>
    </subcellularLocation>
</comment>
<evidence type="ECO:0000313" key="8">
    <source>
        <dbReference type="Proteomes" id="UP000826656"/>
    </source>
</evidence>
<keyword evidence="8" id="KW-1185">Reference proteome</keyword>
<dbReference type="SMART" id="SM00248">
    <property type="entry name" value="ANK"/>
    <property type="match status" value="4"/>
</dbReference>
<evidence type="ECO:0008006" key="9">
    <source>
        <dbReference type="Google" id="ProtNLM"/>
    </source>
</evidence>
<evidence type="ECO:0000256" key="1">
    <source>
        <dbReference type="ARBA" id="ARBA00004370"/>
    </source>
</evidence>
<gene>
    <name evidence="7" type="ORF">KY290_014136</name>
</gene>
<dbReference type="InterPro" id="IPR002110">
    <property type="entry name" value="Ankyrin_rpt"/>
</dbReference>
<dbReference type="Proteomes" id="UP000826656">
    <property type="component" value="Unassembled WGS sequence"/>
</dbReference>